<dbReference type="EMBL" id="MHUS01000010">
    <property type="protein sequence ID" value="OHA81467.1"/>
    <property type="molecule type" value="Genomic_DNA"/>
</dbReference>
<dbReference type="STRING" id="1802723.A2675_03270"/>
<gene>
    <name evidence="1" type="ORF">A2675_03270</name>
</gene>
<sequence>MTATTVLRTAITAALTAATRVRRPVATAVVAEAGEVATKRFKAISNKTLVLRCRGRFLKNSTLFLGEF</sequence>
<protein>
    <submittedName>
        <fullName evidence="1">Uncharacterized protein</fullName>
    </submittedName>
</protein>
<evidence type="ECO:0000313" key="2">
    <source>
        <dbReference type="Proteomes" id="UP000176997"/>
    </source>
</evidence>
<proteinExistence type="predicted"/>
<accession>A0A1G2S8Z0</accession>
<comment type="caution">
    <text evidence="1">The sequence shown here is derived from an EMBL/GenBank/DDBJ whole genome shotgun (WGS) entry which is preliminary data.</text>
</comment>
<dbReference type="Proteomes" id="UP000176997">
    <property type="component" value="Unassembled WGS sequence"/>
</dbReference>
<dbReference type="AlphaFoldDB" id="A0A1G2S8Z0"/>
<evidence type="ECO:0000313" key="1">
    <source>
        <dbReference type="EMBL" id="OHA81467.1"/>
    </source>
</evidence>
<organism evidence="1 2">
    <name type="scientific">Candidatus Yonathbacteria bacterium RIFCSPHIGHO2_01_FULL_51_10</name>
    <dbReference type="NCBI Taxonomy" id="1802723"/>
    <lineage>
        <taxon>Bacteria</taxon>
        <taxon>Candidatus Yonathiibacteriota</taxon>
    </lineage>
</organism>
<reference evidence="1 2" key="1">
    <citation type="journal article" date="2016" name="Nat. Commun.">
        <title>Thousands of microbial genomes shed light on interconnected biogeochemical processes in an aquifer system.</title>
        <authorList>
            <person name="Anantharaman K."/>
            <person name="Brown C.T."/>
            <person name="Hug L.A."/>
            <person name="Sharon I."/>
            <person name="Castelle C.J."/>
            <person name="Probst A.J."/>
            <person name="Thomas B.C."/>
            <person name="Singh A."/>
            <person name="Wilkins M.J."/>
            <person name="Karaoz U."/>
            <person name="Brodie E.L."/>
            <person name="Williams K.H."/>
            <person name="Hubbard S.S."/>
            <person name="Banfield J.F."/>
        </authorList>
    </citation>
    <scope>NUCLEOTIDE SEQUENCE [LARGE SCALE GENOMIC DNA]</scope>
</reference>
<name>A0A1G2S8Z0_9BACT</name>